<protein>
    <recommendedName>
        <fullName evidence="4">Secreted protein</fullName>
    </recommendedName>
</protein>
<name>A0ABU2NT23_9ACTN</name>
<sequence>MARFGTRAFAAAAVTALAVVLPGGVAQAAPAAAPESIGMQATWSCSGIPAGYVSLQIDPYRCGGNYPGHLVAAPQSGQWICGWNGDALTGFVIDQTNPMSGQCHFNTSWRIVRV</sequence>
<evidence type="ECO:0000313" key="3">
    <source>
        <dbReference type="Proteomes" id="UP001183414"/>
    </source>
</evidence>
<gene>
    <name evidence="2" type="ORF">RM572_15315</name>
</gene>
<comment type="caution">
    <text evidence="2">The sequence shown here is derived from an EMBL/GenBank/DDBJ whole genome shotgun (WGS) entry which is preliminary data.</text>
</comment>
<keyword evidence="3" id="KW-1185">Reference proteome</keyword>
<feature type="chain" id="PRO_5047297565" description="Secreted protein" evidence="1">
    <location>
        <begin position="29"/>
        <end position="114"/>
    </location>
</feature>
<organism evidence="2 3">
    <name type="scientific">Streptomyces hazeniae</name>
    <dbReference type="NCBI Taxonomy" id="3075538"/>
    <lineage>
        <taxon>Bacteria</taxon>
        <taxon>Bacillati</taxon>
        <taxon>Actinomycetota</taxon>
        <taxon>Actinomycetes</taxon>
        <taxon>Kitasatosporales</taxon>
        <taxon>Streptomycetaceae</taxon>
        <taxon>Streptomyces</taxon>
    </lineage>
</organism>
<keyword evidence="1" id="KW-0732">Signal</keyword>
<proteinExistence type="predicted"/>
<feature type="signal peptide" evidence="1">
    <location>
        <begin position="1"/>
        <end position="28"/>
    </location>
</feature>
<evidence type="ECO:0008006" key="4">
    <source>
        <dbReference type="Google" id="ProtNLM"/>
    </source>
</evidence>
<reference evidence="3" key="1">
    <citation type="submission" date="2023-07" db="EMBL/GenBank/DDBJ databases">
        <title>30 novel species of actinomycetes from the DSMZ collection.</title>
        <authorList>
            <person name="Nouioui I."/>
        </authorList>
    </citation>
    <scope>NUCLEOTIDE SEQUENCE [LARGE SCALE GENOMIC DNA]</scope>
    <source>
        <strain evidence="3">DSM 42041</strain>
    </source>
</reference>
<evidence type="ECO:0000256" key="1">
    <source>
        <dbReference type="SAM" id="SignalP"/>
    </source>
</evidence>
<dbReference type="EMBL" id="JAVREQ010000012">
    <property type="protein sequence ID" value="MDT0380129.1"/>
    <property type="molecule type" value="Genomic_DNA"/>
</dbReference>
<accession>A0ABU2NT23</accession>
<dbReference type="Proteomes" id="UP001183414">
    <property type="component" value="Unassembled WGS sequence"/>
</dbReference>
<dbReference type="RefSeq" id="WP_311673903.1">
    <property type="nucleotide sequence ID" value="NZ_JAVREQ010000012.1"/>
</dbReference>
<evidence type="ECO:0000313" key="2">
    <source>
        <dbReference type="EMBL" id="MDT0380129.1"/>
    </source>
</evidence>